<evidence type="ECO:0000313" key="2">
    <source>
        <dbReference type="EMBL" id="DAF42826.1"/>
    </source>
</evidence>
<dbReference type="EMBL" id="BK032497">
    <property type="protein sequence ID" value="DAF42826.1"/>
    <property type="molecule type" value="Genomic_DNA"/>
</dbReference>
<organism evidence="2">
    <name type="scientific">Siphoviridae sp. ctHip2</name>
    <dbReference type="NCBI Taxonomy" id="2827830"/>
    <lineage>
        <taxon>Viruses</taxon>
        <taxon>Duplodnaviria</taxon>
        <taxon>Heunggongvirae</taxon>
        <taxon>Uroviricota</taxon>
        <taxon>Caudoviricetes</taxon>
    </lineage>
</organism>
<evidence type="ECO:0000256" key="1">
    <source>
        <dbReference type="SAM" id="Phobius"/>
    </source>
</evidence>
<accession>A0A8S5RWM0</accession>
<keyword evidence="1" id="KW-1133">Transmembrane helix</keyword>
<feature type="transmembrane region" description="Helical" evidence="1">
    <location>
        <begin position="27"/>
        <end position="44"/>
    </location>
</feature>
<reference evidence="2" key="1">
    <citation type="journal article" date="2021" name="Proc. Natl. Acad. Sci. U.S.A.">
        <title>A Catalog of Tens of Thousands of Viruses from Human Metagenomes Reveals Hidden Associations with Chronic Diseases.</title>
        <authorList>
            <person name="Tisza M.J."/>
            <person name="Buck C.B."/>
        </authorList>
    </citation>
    <scope>NUCLEOTIDE SEQUENCE</scope>
    <source>
        <strain evidence="2">CtHip2</strain>
    </source>
</reference>
<keyword evidence="1" id="KW-0812">Transmembrane</keyword>
<protein>
    <submittedName>
        <fullName evidence="2">Uncharacterized protein</fullName>
    </submittedName>
</protein>
<keyword evidence="1" id="KW-0472">Membrane</keyword>
<name>A0A8S5RWM0_9CAUD</name>
<proteinExistence type="predicted"/>
<feature type="transmembrane region" description="Helical" evidence="1">
    <location>
        <begin position="51"/>
        <end position="71"/>
    </location>
</feature>
<sequence>MFLLLNILWVILDWSLFLSSPNKDNTNFQILVNAILLLATLMTVNLNSEIVFILGMSIFILNLLVSLPMIVMANASDRGTSEYKVENITNDSNSISKSENITLIFPWRSYHFNNTTLNPKFIEKYYKLQNKEKRNFFEYIVFTFLKEYFYFKSVKNYYIVKR</sequence>